<reference evidence="1" key="1">
    <citation type="journal article" date="2023" name="G3 (Bethesda)">
        <title>Whole genome assemblies of Zophobas morio and Tenebrio molitor.</title>
        <authorList>
            <person name="Kaur S."/>
            <person name="Stinson S.A."/>
            <person name="diCenzo G.C."/>
        </authorList>
    </citation>
    <scope>NUCLEOTIDE SEQUENCE</scope>
    <source>
        <strain evidence="1">QUZm001</strain>
    </source>
</reference>
<evidence type="ECO:0000313" key="2">
    <source>
        <dbReference type="Proteomes" id="UP001168821"/>
    </source>
</evidence>
<dbReference type="AlphaFoldDB" id="A0AA38IXJ8"/>
<protein>
    <recommendedName>
        <fullName evidence="3">Reverse transcriptase</fullName>
    </recommendedName>
</protein>
<dbReference type="PANTHER" id="PTHR19446">
    <property type="entry name" value="REVERSE TRANSCRIPTASES"/>
    <property type="match status" value="1"/>
</dbReference>
<accession>A0AA38IXJ8</accession>
<proteinExistence type="predicted"/>
<keyword evidence="2" id="KW-1185">Reference proteome</keyword>
<dbReference type="Proteomes" id="UP001168821">
    <property type="component" value="Unassembled WGS sequence"/>
</dbReference>
<evidence type="ECO:0000313" key="1">
    <source>
        <dbReference type="EMBL" id="KAJ3662276.1"/>
    </source>
</evidence>
<dbReference type="EMBL" id="JALNTZ010000002">
    <property type="protein sequence ID" value="KAJ3662276.1"/>
    <property type="molecule type" value="Genomic_DNA"/>
</dbReference>
<sequence>MGRGMRGIACGQNVMEEARKLFPDQAPLECTDLVVDGQVPAFTLDELHEAAERLRKGKAPGPGKIPPEVCKIYAKECEKECLEVMKSCLEKGQVPKEWKVARLVLSEKERKEGEKAKYRPICLLNGMGKLCEEMLAERLRNDVRSWKKSECRQYD</sequence>
<evidence type="ECO:0008006" key="3">
    <source>
        <dbReference type="Google" id="ProtNLM"/>
    </source>
</evidence>
<name>A0AA38IXJ8_9CUCU</name>
<organism evidence="1 2">
    <name type="scientific">Zophobas morio</name>
    <dbReference type="NCBI Taxonomy" id="2755281"/>
    <lineage>
        <taxon>Eukaryota</taxon>
        <taxon>Metazoa</taxon>
        <taxon>Ecdysozoa</taxon>
        <taxon>Arthropoda</taxon>
        <taxon>Hexapoda</taxon>
        <taxon>Insecta</taxon>
        <taxon>Pterygota</taxon>
        <taxon>Neoptera</taxon>
        <taxon>Endopterygota</taxon>
        <taxon>Coleoptera</taxon>
        <taxon>Polyphaga</taxon>
        <taxon>Cucujiformia</taxon>
        <taxon>Tenebrionidae</taxon>
        <taxon>Zophobas</taxon>
    </lineage>
</organism>
<gene>
    <name evidence="1" type="ORF">Zmor_006631</name>
</gene>
<comment type="caution">
    <text evidence="1">The sequence shown here is derived from an EMBL/GenBank/DDBJ whole genome shotgun (WGS) entry which is preliminary data.</text>
</comment>